<proteinExistence type="predicted"/>
<dbReference type="RefSeq" id="WP_055228738.1">
    <property type="nucleotide sequence ID" value="NZ_CYYV01000033.1"/>
</dbReference>
<gene>
    <name evidence="2" type="ORF">ERS852406_03373</name>
</gene>
<dbReference type="SUPFAM" id="SSF53098">
    <property type="entry name" value="Ribonuclease H-like"/>
    <property type="match status" value="1"/>
</dbReference>
<sequence>MTIIVSVFLRGYRGKTVDFSITSQHHRTTVAYFLNHGKWNDSALQKALKSSIVELIYREARSSGQPIFCIVDDTIASHIKPSSQALHPIEAAYFHQSHLKGRQDYGHQVVSVMLSCNGITLNYAVILYDKTKSKIKIVQDIATELPEAPVISYFLCDSWYTSAGIMKSFLEKGFYTIGALKTNRILYPMGIRQKASELALRMRKSDPNVSLVTVDKRRFYVYRYEGNLNKISNAVVLLSYPEECFGNPKALRVFISTNVSLSTQEILDSYTKRWSIELFFRQSKQKLGLDKYQIRSSQGIQRYWLIMSFTHYLCCMCKGNHCTFEEGYFYLQKQLKEERITAIYRLIQHGASLEEVLTIAG</sequence>
<dbReference type="GO" id="GO:0004803">
    <property type="term" value="F:transposase activity"/>
    <property type="evidence" value="ECO:0007669"/>
    <property type="project" value="InterPro"/>
</dbReference>
<dbReference type="Proteomes" id="UP000095706">
    <property type="component" value="Unassembled WGS sequence"/>
</dbReference>
<dbReference type="InterPro" id="IPR012337">
    <property type="entry name" value="RNaseH-like_sf"/>
</dbReference>
<dbReference type="Pfam" id="PF01609">
    <property type="entry name" value="DDE_Tnp_1"/>
    <property type="match status" value="1"/>
</dbReference>
<dbReference type="GO" id="GO:0006313">
    <property type="term" value="P:DNA transposition"/>
    <property type="evidence" value="ECO:0007669"/>
    <property type="project" value="InterPro"/>
</dbReference>
<accession>A0A174JV72</accession>
<evidence type="ECO:0000313" key="2">
    <source>
        <dbReference type="EMBL" id="CUP02106.1"/>
    </source>
</evidence>
<dbReference type="AlphaFoldDB" id="A0A174JV72"/>
<dbReference type="InterPro" id="IPR002559">
    <property type="entry name" value="Transposase_11"/>
</dbReference>
<name>A0A174JV72_9FIRM</name>
<feature type="domain" description="Transposase IS4-like" evidence="1">
    <location>
        <begin position="68"/>
        <end position="309"/>
    </location>
</feature>
<dbReference type="PANTHER" id="PTHR33627:SF1">
    <property type="entry name" value="TRANSPOSASE"/>
    <property type="match status" value="1"/>
</dbReference>
<dbReference type="InterPro" id="IPR039365">
    <property type="entry name" value="IS701-like"/>
</dbReference>
<dbReference type="PANTHER" id="PTHR33627">
    <property type="entry name" value="TRANSPOSASE"/>
    <property type="match status" value="1"/>
</dbReference>
<organism evidence="2 3">
    <name type="scientific">Fusicatenibacter saccharivorans</name>
    <dbReference type="NCBI Taxonomy" id="1150298"/>
    <lineage>
        <taxon>Bacteria</taxon>
        <taxon>Bacillati</taxon>
        <taxon>Bacillota</taxon>
        <taxon>Clostridia</taxon>
        <taxon>Lachnospirales</taxon>
        <taxon>Lachnospiraceae</taxon>
        <taxon>Fusicatenibacter</taxon>
    </lineage>
</organism>
<protein>
    <submittedName>
        <fullName evidence="2">FOG: Transposase</fullName>
    </submittedName>
</protein>
<evidence type="ECO:0000259" key="1">
    <source>
        <dbReference type="Pfam" id="PF01609"/>
    </source>
</evidence>
<dbReference type="GO" id="GO:0003677">
    <property type="term" value="F:DNA binding"/>
    <property type="evidence" value="ECO:0007669"/>
    <property type="project" value="InterPro"/>
</dbReference>
<reference evidence="2 3" key="1">
    <citation type="submission" date="2015-09" db="EMBL/GenBank/DDBJ databases">
        <authorList>
            <consortium name="Pathogen Informatics"/>
        </authorList>
    </citation>
    <scope>NUCLEOTIDE SEQUENCE [LARGE SCALE GENOMIC DNA]</scope>
    <source>
        <strain evidence="2 3">2789STDY5608849</strain>
    </source>
</reference>
<evidence type="ECO:0000313" key="3">
    <source>
        <dbReference type="Proteomes" id="UP000095706"/>
    </source>
</evidence>
<dbReference type="EMBL" id="CYYV01000033">
    <property type="protein sequence ID" value="CUP02106.1"/>
    <property type="molecule type" value="Genomic_DNA"/>
</dbReference>